<protein>
    <submittedName>
        <fullName evidence="2">Uncharacterized protein</fullName>
    </submittedName>
</protein>
<keyword evidence="3" id="KW-1185">Reference proteome</keyword>
<keyword evidence="1" id="KW-0812">Transmembrane</keyword>
<organism evidence="2 3">
    <name type="scientific">Mucor saturninus</name>
    <dbReference type="NCBI Taxonomy" id="64648"/>
    <lineage>
        <taxon>Eukaryota</taxon>
        <taxon>Fungi</taxon>
        <taxon>Fungi incertae sedis</taxon>
        <taxon>Mucoromycota</taxon>
        <taxon>Mucoromycotina</taxon>
        <taxon>Mucoromycetes</taxon>
        <taxon>Mucorales</taxon>
        <taxon>Mucorineae</taxon>
        <taxon>Mucoraceae</taxon>
        <taxon>Mucor</taxon>
    </lineage>
</organism>
<reference evidence="2" key="1">
    <citation type="submission" date="2020-12" db="EMBL/GenBank/DDBJ databases">
        <title>Metabolic potential, ecology and presence of endohyphal bacteria is reflected in genomic diversity of Mucoromycotina.</title>
        <authorList>
            <person name="Muszewska A."/>
            <person name="Okrasinska A."/>
            <person name="Steczkiewicz K."/>
            <person name="Drgas O."/>
            <person name="Orlowska M."/>
            <person name="Perlinska-Lenart U."/>
            <person name="Aleksandrzak-Piekarczyk T."/>
            <person name="Szatraj K."/>
            <person name="Zielenkiewicz U."/>
            <person name="Pilsyk S."/>
            <person name="Malc E."/>
            <person name="Mieczkowski P."/>
            <person name="Kruszewska J.S."/>
            <person name="Biernat P."/>
            <person name="Pawlowska J."/>
        </authorList>
    </citation>
    <scope>NUCLEOTIDE SEQUENCE</scope>
    <source>
        <strain evidence="2">WA0000017839</strain>
    </source>
</reference>
<feature type="transmembrane region" description="Helical" evidence="1">
    <location>
        <begin position="186"/>
        <end position="209"/>
    </location>
</feature>
<feature type="transmembrane region" description="Helical" evidence="1">
    <location>
        <begin position="348"/>
        <end position="366"/>
    </location>
</feature>
<dbReference type="EMBL" id="JAEPRD010000007">
    <property type="protein sequence ID" value="KAG2211806.1"/>
    <property type="molecule type" value="Genomic_DNA"/>
</dbReference>
<keyword evidence="1" id="KW-1133">Transmembrane helix</keyword>
<dbReference type="AlphaFoldDB" id="A0A8H7V6C5"/>
<comment type="caution">
    <text evidence="2">The sequence shown here is derived from an EMBL/GenBank/DDBJ whole genome shotgun (WGS) entry which is preliminary data.</text>
</comment>
<evidence type="ECO:0000313" key="3">
    <source>
        <dbReference type="Proteomes" id="UP000603453"/>
    </source>
</evidence>
<sequence length="623" mass="71190">MSDYLFKVFGAVRIVQEVSRPTSPGLPKNDECTTIVDMAKQQAPISINRKMSKRKHGRKNSFYVLKQLRKLNKLKQLQQYTHSSSLVQIYSNSKSQKSLCLWPLPTITRYTILFSFIISTLNFLGLFDFTCSSPSFVIHRLELTNLFISPFLCLPSLQNIILFSWNVLILCLFEESLTHMVGGTRRLVQILACIVFSVCTIRQAIGYIFSKSTGWAVPSLFFSDSLHECNQGLAPFLFALVVVQSLNIQDKYIFMYGSNSKFTIRKVTLQIMMCLVNYTVKSILWWSLTGLLTGFIAMIIIQTLLAHDKNWASEELYEKDDAVPVEIIMGRYRPLPLWRTLQAAVKKGLLVVFATLPILLICNGYYTQERLVDSVSLNQLSYDRYLFTFVIMTAPRRGNPSFLSRTLDSYVKNWPENPESGSLYDRIHTLVYTHFTTHLEYDKAKAMFENTTRGRRYLKWIREEGNTLNQRSHVSKALSLAADNFQSTYIALVEDDFPVCGTKEWRKIESVIYAANIKSPHHCGVFVGTGGSGLFLKPKIAKLASGLLLKYPNLPPDIIIQQCLLGNLYECRECTQTLVTSKTLLMYHIGYNTSTSVDRSYKKNDFQCGWRHPFNGDPNVITL</sequence>
<feature type="transmembrane region" description="Helical" evidence="1">
    <location>
        <begin position="283"/>
        <end position="305"/>
    </location>
</feature>
<dbReference type="OrthoDB" id="3339358at2759"/>
<evidence type="ECO:0000256" key="1">
    <source>
        <dbReference type="SAM" id="Phobius"/>
    </source>
</evidence>
<name>A0A8H7V6C5_9FUNG</name>
<accession>A0A8H7V6C5</accession>
<feature type="transmembrane region" description="Helical" evidence="1">
    <location>
        <begin position="107"/>
        <end position="127"/>
    </location>
</feature>
<evidence type="ECO:0000313" key="2">
    <source>
        <dbReference type="EMBL" id="KAG2211806.1"/>
    </source>
</evidence>
<dbReference type="Proteomes" id="UP000603453">
    <property type="component" value="Unassembled WGS sequence"/>
</dbReference>
<keyword evidence="1" id="KW-0472">Membrane</keyword>
<proteinExistence type="predicted"/>
<feature type="transmembrane region" description="Helical" evidence="1">
    <location>
        <begin position="147"/>
        <end position="174"/>
    </location>
</feature>
<gene>
    <name evidence="2" type="ORF">INT47_004492</name>
</gene>